<feature type="region of interest" description="Disordered" evidence="1">
    <location>
        <begin position="1"/>
        <end position="27"/>
    </location>
</feature>
<keyword evidence="3" id="KW-1185">Reference proteome</keyword>
<feature type="region of interest" description="Disordered" evidence="1">
    <location>
        <begin position="76"/>
        <end position="98"/>
    </location>
</feature>
<dbReference type="Proteomes" id="UP000626210">
    <property type="component" value="Unassembled WGS sequence"/>
</dbReference>
<dbReference type="EMBL" id="BMYK01000040">
    <property type="protein sequence ID" value="GHD02564.1"/>
    <property type="molecule type" value="Genomic_DNA"/>
</dbReference>
<comment type="caution">
    <text evidence="2">The sequence shown here is derived from an EMBL/GenBank/DDBJ whole genome shotgun (WGS) entry which is preliminary data.</text>
</comment>
<accession>A0ABQ3GDW4</accession>
<gene>
    <name evidence="2" type="ORF">GCM10007320_61900</name>
</gene>
<evidence type="ECO:0000313" key="3">
    <source>
        <dbReference type="Proteomes" id="UP000626210"/>
    </source>
</evidence>
<evidence type="ECO:0000256" key="1">
    <source>
        <dbReference type="SAM" id="MobiDB-lite"/>
    </source>
</evidence>
<sequence length="98" mass="9728">MNGMLGAHQERGRQKSGPACGLQGGACEAPDEAQAGRLREDGNDACAPLQAAPFGPGRLAAPSFVAGSLCGRPHGLTGASAGTATRPGAGPDFCRPRS</sequence>
<organism evidence="2 3">
    <name type="scientific">Pseudorhodoferax aquiterrae</name>
    <dbReference type="NCBI Taxonomy" id="747304"/>
    <lineage>
        <taxon>Bacteria</taxon>
        <taxon>Pseudomonadati</taxon>
        <taxon>Pseudomonadota</taxon>
        <taxon>Betaproteobacteria</taxon>
        <taxon>Burkholderiales</taxon>
        <taxon>Comamonadaceae</taxon>
    </lineage>
</organism>
<proteinExistence type="predicted"/>
<evidence type="ECO:0000313" key="2">
    <source>
        <dbReference type="EMBL" id="GHD02564.1"/>
    </source>
</evidence>
<name>A0ABQ3GDW4_9BURK</name>
<reference evidence="3" key="1">
    <citation type="journal article" date="2019" name="Int. J. Syst. Evol. Microbiol.">
        <title>The Global Catalogue of Microorganisms (GCM) 10K type strain sequencing project: providing services to taxonomists for standard genome sequencing and annotation.</title>
        <authorList>
            <consortium name="The Broad Institute Genomics Platform"/>
            <consortium name="The Broad Institute Genome Sequencing Center for Infectious Disease"/>
            <person name="Wu L."/>
            <person name="Ma J."/>
        </authorList>
    </citation>
    <scope>NUCLEOTIDE SEQUENCE [LARGE SCALE GENOMIC DNA]</scope>
    <source>
        <strain evidence="3">KCTC 23314</strain>
    </source>
</reference>
<protein>
    <submittedName>
        <fullName evidence="2">Uncharacterized protein</fullName>
    </submittedName>
</protein>